<name>A0A1U6H2T2_9SPHN</name>
<accession>A0A1U6H2T2</accession>
<sequence length="107" mass="11208">MSNVTLSIGSRRFTVACADGEEAHVAELGDLIDAKVNQAGAQGQTETRMLLFAALLLADEVHELRRSGTNAPAPAAELPEDLAERLAQVADRIENIANLLEAGAGNA</sequence>
<evidence type="ECO:0000313" key="2">
    <source>
        <dbReference type="Proteomes" id="UP000190989"/>
    </source>
</evidence>
<dbReference type="Proteomes" id="UP000190989">
    <property type="component" value="Unassembled WGS sequence"/>
</dbReference>
<dbReference type="SUPFAM" id="SSF102829">
    <property type="entry name" value="Cell division protein ZapA-like"/>
    <property type="match status" value="1"/>
</dbReference>
<dbReference type="EMBL" id="FVZE01000001">
    <property type="protein sequence ID" value="SLJ89970.1"/>
    <property type="molecule type" value="Genomic_DNA"/>
</dbReference>
<dbReference type="GO" id="GO:0051301">
    <property type="term" value="P:cell division"/>
    <property type="evidence" value="ECO:0007669"/>
    <property type="project" value="UniProtKB-KW"/>
</dbReference>
<dbReference type="STRING" id="428990.SAMN06295987_1011111"/>
<proteinExistence type="predicted"/>
<protein>
    <submittedName>
        <fullName evidence="1">Cell division protein ZapA</fullName>
    </submittedName>
</protein>
<dbReference type="AlphaFoldDB" id="A0A1U6H2T2"/>
<evidence type="ECO:0000313" key="1">
    <source>
        <dbReference type="EMBL" id="SLJ89970.1"/>
    </source>
</evidence>
<dbReference type="Pfam" id="PF05164">
    <property type="entry name" value="ZapA"/>
    <property type="match status" value="1"/>
</dbReference>
<organism evidence="1 2">
    <name type="scientific">Novosphingobium mathurense</name>
    <dbReference type="NCBI Taxonomy" id="428990"/>
    <lineage>
        <taxon>Bacteria</taxon>
        <taxon>Pseudomonadati</taxon>
        <taxon>Pseudomonadota</taxon>
        <taxon>Alphaproteobacteria</taxon>
        <taxon>Sphingomonadales</taxon>
        <taxon>Sphingomonadaceae</taxon>
        <taxon>Novosphingobium</taxon>
    </lineage>
</organism>
<dbReference type="RefSeq" id="WP_079729685.1">
    <property type="nucleotide sequence ID" value="NZ_FVZE01000001.1"/>
</dbReference>
<dbReference type="InterPro" id="IPR036192">
    <property type="entry name" value="Cell_div_ZapA-like_sf"/>
</dbReference>
<dbReference type="InterPro" id="IPR007838">
    <property type="entry name" value="Cell_div_ZapA-like"/>
</dbReference>
<keyword evidence="1" id="KW-0132">Cell division</keyword>
<keyword evidence="1" id="KW-0131">Cell cycle</keyword>
<gene>
    <name evidence="1" type="ORF">SAMN06295987_1011111</name>
</gene>
<keyword evidence="2" id="KW-1185">Reference proteome</keyword>
<reference evidence="2" key="1">
    <citation type="submission" date="2017-02" db="EMBL/GenBank/DDBJ databases">
        <authorList>
            <person name="Varghese N."/>
            <person name="Submissions S."/>
        </authorList>
    </citation>
    <scope>NUCLEOTIDE SEQUENCE [LARGE SCALE GENOMIC DNA]</scope>
    <source>
        <strain evidence="2">SM117</strain>
    </source>
</reference>